<organism evidence="2 3">
    <name type="scientific">Halomonas nitroreducens</name>
    <dbReference type="NCBI Taxonomy" id="447425"/>
    <lineage>
        <taxon>Bacteria</taxon>
        <taxon>Pseudomonadati</taxon>
        <taxon>Pseudomonadota</taxon>
        <taxon>Gammaproteobacteria</taxon>
        <taxon>Oceanospirillales</taxon>
        <taxon>Halomonadaceae</taxon>
        <taxon>Halomonas</taxon>
    </lineage>
</organism>
<comment type="caution">
    <text evidence="2">The sequence shown here is derived from an EMBL/GenBank/DDBJ whole genome shotgun (WGS) entry which is preliminary data.</text>
</comment>
<dbReference type="AlphaFoldDB" id="A0A431V985"/>
<proteinExistence type="predicted"/>
<dbReference type="EMBL" id="RXNS01000001">
    <property type="protein sequence ID" value="RTR07246.1"/>
    <property type="molecule type" value="Genomic_DNA"/>
</dbReference>
<evidence type="ECO:0000313" key="2">
    <source>
        <dbReference type="EMBL" id="RTR07246.1"/>
    </source>
</evidence>
<reference evidence="2 3" key="1">
    <citation type="submission" date="2018-12" db="EMBL/GenBank/DDBJ databases">
        <authorList>
            <person name="Yu L."/>
        </authorList>
    </citation>
    <scope>NUCLEOTIDE SEQUENCE [LARGE SCALE GENOMIC DNA]</scope>
    <source>
        <strain evidence="2 3">11S</strain>
    </source>
</reference>
<dbReference type="Proteomes" id="UP000267400">
    <property type="component" value="Unassembled WGS sequence"/>
</dbReference>
<sequence length="35" mass="4003">MVRPSLAELPSFEKKGSPSSRMVRQEIGNRRSQNE</sequence>
<protein>
    <submittedName>
        <fullName evidence="2">Uncharacterized protein</fullName>
    </submittedName>
</protein>
<gene>
    <name evidence="2" type="ORF">EKG36_01130</name>
</gene>
<evidence type="ECO:0000313" key="3">
    <source>
        <dbReference type="Proteomes" id="UP000267400"/>
    </source>
</evidence>
<keyword evidence="3" id="KW-1185">Reference proteome</keyword>
<accession>A0A431V985</accession>
<feature type="region of interest" description="Disordered" evidence="1">
    <location>
        <begin position="1"/>
        <end position="35"/>
    </location>
</feature>
<feature type="compositionally biased region" description="Basic and acidic residues" evidence="1">
    <location>
        <begin position="23"/>
        <end position="35"/>
    </location>
</feature>
<evidence type="ECO:0000256" key="1">
    <source>
        <dbReference type="SAM" id="MobiDB-lite"/>
    </source>
</evidence>
<name>A0A431V985_9GAMM</name>